<dbReference type="GO" id="GO:0003755">
    <property type="term" value="F:peptidyl-prolyl cis-trans isomerase activity"/>
    <property type="evidence" value="ECO:0007669"/>
    <property type="project" value="UniProtKB-KW"/>
</dbReference>
<organism evidence="7 8">
    <name type="scientific">Cavenderia fasciculata</name>
    <name type="common">Slime mold</name>
    <name type="synonym">Dictyostelium fasciculatum</name>
    <dbReference type="NCBI Taxonomy" id="261658"/>
    <lineage>
        <taxon>Eukaryota</taxon>
        <taxon>Amoebozoa</taxon>
        <taxon>Evosea</taxon>
        <taxon>Eumycetozoa</taxon>
        <taxon>Dictyostelia</taxon>
        <taxon>Acytosteliales</taxon>
        <taxon>Cavenderiaceae</taxon>
        <taxon>Cavenderia</taxon>
    </lineage>
</organism>
<dbReference type="EMBL" id="GL883010">
    <property type="protein sequence ID" value="EGG22045.1"/>
    <property type="molecule type" value="Genomic_DNA"/>
</dbReference>
<keyword evidence="3 5" id="KW-0697">Rotamase</keyword>
<dbReference type="EC" id="5.2.1.8" evidence="2 5"/>
<evidence type="ECO:0000256" key="4">
    <source>
        <dbReference type="ARBA" id="ARBA00023235"/>
    </source>
</evidence>
<dbReference type="STRING" id="1054147.F4PQT7"/>
<gene>
    <name evidence="7" type="ORF">DFA_01934</name>
</gene>
<dbReference type="InterPro" id="IPR046357">
    <property type="entry name" value="PPIase_dom_sf"/>
</dbReference>
<dbReference type="Gene3D" id="3.10.50.40">
    <property type="match status" value="1"/>
</dbReference>
<evidence type="ECO:0000313" key="7">
    <source>
        <dbReference type="EMBL" id="EGG22045.1"/>
    </source>
</evidence>
<keyword evidence="4 5" id="KW-0413">Isomerase</keyword>
<feature type="domain" description="PPIase FKBP-type" evidence="6">
    <location>
        <begin position="19"/>
        <end position="108"/>
    </location>
</feature>
<dbReference type="Proteomes" id="UP000007797">
    <property type="component" value="Unassembled WGS sequence"/>
</dbReference>
<dbReference type="GO" id="GO:0005730">
    <property type="term" value="C:nucleolus"/>
    <property type="evidence" value="ECO:0007669"/>
    <property type="project" value="TreeGrafter"/>
</dbReference>
<name>F4PQT7_CACFS</name>
<accession>F4PQT7</accession>
<evidence type="ECO:0000313" key="8">
    <source>
        <dbReference type="Proteomes" id="UP000007797"/>
    </source>
</evidence>
<dbReference type="GO" id="GO:0000785">
    <property type="term" value="C:chromatin"/>
    <property type="evidence" value="ECO:0007669"/>
    <property type="project" value="TreeGrafter"/>
</dbReference>
<dbReference type="Pfam" id="PF00254">
    <property type="entry name" value="FKBP_C"/>
    <property type="match status" value="1"/>
</dbReference>
<evidence type="ECO:0000256" key="3">
    <source>
        <dbReference type="ARBA" id="ARBA00023110"/>
    </source>
</evidence>
<dbReference type="PROSITE" id="PS50059">
    <property type="entry name" value="FKBP_PPIASE"/>
    <property type="match status" value="1"/>
</dbReference>
<protein>
    <recommendedName>
        <fullName evidence="2 5">peptidylprolyl isomerase</fullName>
        <ecNumber evidence="2 5">5.2.1.8</ecNumber>
    </recommendedName>
</protein>
<dbReference type="RefSeq" id="XP_004359896.1">
    <property type="nucleotide sequence ID" value="XM_004359839.1"/>
</dbReference>
<evidence type="ECO:0000256" key="1">
    <source>
        <dbReference type="ARBA" id="ARBA00000971"/>
    </source>
</evidence>
<keyword evidence="8" id="KW-1185">Reference proteome</keyword>
<dbReference type="AlphaFoldDB" id="F4PQT7"/>
<dbReference type="PANTHER" id="PTHR43811">
    <property type="entry name" value="FKBP-TYPE PEPTIDYL-PROLYL CIS-TRANS ISOMERASE FKPA"/>
    <property type="match status" value="1"/>
</dbReference>
<sequence length="109" mass="12233">MGIEKEIIKEGNGMKPIKGNMVQLHYTGRLASNNNVFDTSVKKGIPFQFKLGHGKVIKANMSRGEKCRVTITPDRMFTMTFAYAQRTNIPGIPPNSTLIFDMELVGWTQ</sequence>
<dbReference type="InterPro" id="IPR001179">
    <property type="entry name" value="PPIase_FKBP_dom"/>
</dbReference>
<evidence type="ECO:0000256" key="2">
    <source>
        <dbReference type="ARBA" id="ARBA00013194"/>
    </source>
</evidence>
<dbReference type="KEGG" id="dfa:DFA_01934"/>
<evidence type="ECO:0000259" key="6">
    <source>
        <dbReference type="PROSITE" id="PS50059"/>
    </source>
</evidence>
<dbReference type="OrthoDB" id="1902587at2759"/>
<dbReference type="OMA" id="AYAYFRF"/>
<comment type="catalytic activity">
    <reaction evidence="1 5">
        <text>[protein]-peptidylproline (omega=180) = [protein]-peptidylproline (omega=0)</text>
        <dbReference type="Rhea" id="RHEA:16237"/>
        <dbReference type="Rhea" id="RHEA-COMP:10747"/>
        <dbReference type="Rhea" id="RHEA-COMP:10748"/>
        <dbReference type="ChEBI" id="CHEBI:83833"/>
        <dbReference type="ChEBI" id="CHEBI:83834"/>
        <dbReference type="EC" id="5.2.1.8"/>
    </reaction>
</comment>
<reference evidence="8" key="1">
    <citation type="journal article" date="2011" name="Genome Res.">
        <title>Phylogeny-wide analysis of social amoeba genomes highlights ancient origins for complex intercellular communication.</title>
        <authorList>
            <person name="Heidel A.J."/>
            <person name="Lawal H.M."/>
            <person name="Felder M."/>
            <person name="Schilde C."/>
            <person name="Helps N.R."/>
            <person name="Tunggal B."/>
            <person name="Rivero F."/>
            <person name="John U."/>
            <person name="Schleicher M."/>
            <person name="Eichinger L."/>
            <person name="Platzer M."/>
            <person name="Noegel A.A."/>
            <person name="Schaap P."/>
            <person name="Gloeckner G."/>
        </authorList>
    </citation>
    <scope>NUCLEOTIDE SEQUENCE [LARGE SCALE GENOMIC DNA]</scope>
    <source>
        <strain evidence="8">SH3</strain>
    </source>
</reference>
<dbReference type="PANTHER" id="PTHR43811:SF19">
    <property type="entry name" value="39 KDA FK506-BINDING NUCLEAR PROTEIN"/>
    <property type="match status" value="1"/>
</dbReference>
<dbReference type="SUPFAM" id="SSF54534">
    <property type="entry name" value="FKBP-like"/>
    <property type="match status" value="1"/>
</dbReference>
<dbReference type="GeneID" id="14873026"/>
<proteinExistence type="predicted"/>
<evidence type="ECO:0000256" key="5">
    <source>
        <dbReference type="PROSITE-ProRule" id="PRU00277"/>
    </source>
</evidence>